<dbReference type="Gene3D" id="3.30.70.100">
    <property type="match status" value="1"/>
</dbReference>
<evidence type="ECO:0000256" key="6">
    <source>
        <dbReference type="ARBA" id="ARBA00023136"/>
    </source>
</evidence>
<keyword evidence="4 7" id="KW-0812">Transmembrane</keyword>
<dbReference type="SUPFAM" id="SSF82861">
    <property type="entry name" value="Mechanosensitive channel protein MscS (YggB), transmembrane region"/>
    <property type="match status" value="1"/>
</dbReference>
<dbReference type="InterPro" id="IPR049278">
    <property type="entry name" value="MS_channel_C"/>
</dbReference>
<dbReference type="InterPro" id="IPR006686">
    <property type="entry name" value="MscS_channel_CS"/>
</dbReference>
<protein>
    <submittedName>
        <fullName evidence="11">Small-conductance mechanosensitive channel</fullName>
    </submittedName>
</protein>
<dbReference type="PROSITE" id="PS01246">
    <property type="entry name" value="UPF0003"/>
    <property type="match status" value="1"/>
</dbReference>
<dbReference type="Proteomes" id="UP000002275">
    <property type="component" value="Chromosome II"/>
</dbReference>
<dbReference type="InterPro" id="IPR011014">
    <property type="entry name" value="MscS_channel_TM-2"/>
</dbReference>
<feature type="transmembrane region" description="Helical" evidence="7">
    <location>
        <begin position="291"/>
        <end position="311"/>
    </location>
</feature>
<dbReference type="Pfam" id="PF21088">
    <property type="entry name" value="MS_channel_1st"/>
    <property type="match status" value="1"/>
</dbReference>
<dbReference type="InterPro" id="IPR011066">
    <property type="entry name" value="MscS_channel_C_sf"/>
</dbReference>
<evidence type="ECO:0000256" key="7">
    <source>
        <dbReference type="SAM" id="Phobius"/>
    </source>
</evidence>
<evidence type="ECO:0000313" key="12">
    <source>
        <dbReference type="Proteomes" id="UP000002275"/>
    </source>
</evidence>
<feature type="domain" description="Mechanosensitive ion channel MscS" evidence="8">
    <location>
        <begin position="376"/>
        <end position="441"/>
    </location>
</feature>
<keyword evidence="5 7" id="KW-1133">Transmembrane helix</keyword>
<feature type="transmembrane region" description="Helical" evidence="7">
    <location>
        <begin position="217"/>
        <end position="241"/>
    </location>
</feature>
<feature type="transmembrane region" description="Helical" evidence="7">
    <location>
        <begin position="354"/>
        <end position="372"/>
    </location>
</feature>
<evidence type="ECO:0000256" key="5">
    <source>
        <dbReference type="ARBA" id="ARBA00022989"/>
    </source>
</evidence>
<dbReference type="EMBL" id="AE016796">
    <property type="protein sequence ID" value="AAO07841.2"/>
    <property type="molecule type" value="Genomic_DNA"/>
</dbReference>
<dbReference type="InterPro" id="IPR010920">
    <property type="entry name" value="LSM_dom_sf"/>
</dbReference>
<dbReference type="InterPro" id="IPR006685">
    <property type="entry name" value="MscS_channel_2nd"/>
</dbReference>
<dbReference type="KEGG" id="vvu:VV2_0925"/>
<proteinExistence type="inferred from homology"/>
<accession>A0A3Q0KZ95</accession>
<dbReference type="GO" id="GO:0008381">
    <property type="term" value="F:mechanosensitive monoatomic ion channel activity"/>
    <property type="evidence" value="ECO:0007669"/>
    <property type="project" value="UniProtKB-ARBA"/>
</dbReference>
<feature type="transmembrane region" description="Helical" evidence="7">
    <location>
        <begin position="331"/>
        <end position="348"/>
    </location>
</feature>
<reference evidence="12" key="1">
    <citation type="submission" date="2002-12" db="EMBL/GenBank/DDBJ databases">
        <title>Complete genome sequence of Vibrio vulnificus CMCP6.</title>
        <authorList>
            <person name="Rhee J.H."/>
            <person name="Kim S.Y."/>
            <person name="Chung S.S."/>
            <person name="Kim J.J."/>
            <person name="Moon Y.H."/>
            <person name="Jeong H."/>
            <person name="Choy H.E."/>
        </authorList>
    </citation>
    <scope>NUCLEOTIDE SEQUENCE [LARGE SCALE GENOMIC DNA]</scope>
    <source>
        <strain evidence="12">CMCP6</strain>
    </source>
</reference>
<keyword evidence="6 7" id="KW-0472">Membrane</keyword>
<dbReference type="PANTHER" id="PTHR30566">
    <property type="entry name" value="YNAI-RELATED MECHANOSENSITIVE ION CHANNEL"/>
    <property type="match status" value="1"/>
</dbReference>
<dbReference type="AlphaFoldDB" id="A0A3Q0KZ95"/>
<evidence type="ECO:0000256" key="1">
    <source>
        <dbReference type="ARBA" id="ARBA00004651"/>
    </source>
</evidence>
<evidence type="ECO:0000313" key="11">
    <source>
        <dbReference type="EMBL" id="AAO07841.2"/>
    </source>
</evidence>
<gene>
    <name evidence="11" type="ordered locus">VV2_0925</name>
</gene>
<dbReference type="InterPro" id="IPR023408">
    <property type="entry name" value="MscS_beta-dom_sf"/>
</dbReference>
<keyword evidence="3" id="KW-1003">Cell membrane</keyword>
<reference evidence="11 12" key="2">
    <citation type="journal article" date="2003" name="Infect. Immun.">
        <title>Characterization and pathogenic significance of Vibrio vulnificus antigens preferentially expressed in septicemic patients.</title>
        <authorList>
            <person name="Kim Y.R."/>
            <person name="Lee S.E."/>
            <person name="Kim C.M."/>
            <person name="Kim S.Y."/>
            <person name="Shin E.K."/>
            <person name="Shin D.H."/>
            <person name="Chung S.S."/>
            <person name="Choy H.E."/>
            <person name="Progulske-Fox A."/>
            <person name="Hillman J.D."/>
            <person name="Handfield M."/>
            <person name="Rhee J.H."/>
        </authorList>
    </citation>
    <scope>NUCLEOTIDE SEQUENCE [LARGE SCALE GENOMIC DNA]</scope>
    <source>
        <strain evidence="11 12">CMCP6</strain>
    </source>
</reference>
<dbReference type="PANTHER" id="PTHR30566:SF5">
    <property type="entry name" value="MECHANOSENSITIVE ION CHANNEL PROTEIN 1, MITOCHONDRIAL-RELATED"/>
    <property type="match status" value="1"/>
</dbReference>
<feature type="domain" description="Mechanosensitive ion channel MscS C-terminal" evidence="9">
    <location>
        <begin position="449"/>
        <end position="535"/>
    </location>
</feature>
<feature type="transmembrane region" description="Helical" evidence="7">
    <location>
        <begin position="253"/>
        <end position="271"/>
    </location>
</feature>
<evidence type="ECO:0000256" key="2">
    <source>
        <dbReference type="ARBA" id="ARBA00008017"/>
    </source>
</evidence>
<dbReference type="GO" id="GO:0005886">
    <property type="term" value="C:plasma membrane"/>
    <property type="evidence" value="ECO:0007669"/>
    <property type="project" value="UniProtKB-SubCell"/>
</dbReference>
<evidence type="ECO:0000259" key="10">
    <source>
        <dbReference type="Pfam" id="PF21088"/>
    </source>
</evidence>
<dbReference type="Pfam" id="PF21082">
    <property type="entry name" value="MS_channel_3rd"/>
    <property type="match status" value="1"/>
</dbReference>
<comment type="similarity">
    <text evidence="2">Belongs to the MscS (TC 1.A.23) family.</text>
</comment>
<evidence type="ECO:0000259" key="9">
    <source>
        <dbReference type="Pfam" id="PF21082"/>
    </source>
</evidence>
<evidence type="ECO:0000256" key="3">
    <source>
        <dbReference type="ARBA" id="ARBA00022475"/>
    </source>
</evidence>
<evidence type="ECO:0000259" key="8">
    <source>
        <dbReference type="Pfam" id="PF00924"/>
    </source>
</evidence>
<sequence>MNANPNGCDMVLNALRVLLLVIGFFSPIVQAIPSSLLLNMTEEASSAPAATDANLTLPYQYKDPLQRDTPRGALNGFLVAAYAQDYAKAAKYLDMRYLPSHLNPQQGAEYARQLHAIIERNVWINLQDISDSPAGADDDFLPEYRDSFGVITIKDAEITLLLQQVPSKSLGKIWKVSNATVTMVPKLYEELGYGPLSEWFIDNVPRGYLFKLNLWEIALLSAYLGASFLVITPFALLASWLVRRSKMKMKDDLANLLSGPLLFFLALGLDHSLLSNTTLTVTARELIDNGYLFFLASLWLGWALIGLLQYVMRERLIDKGNKQSAAMVRPFLTFFRIILLVFAVLSWMEYHGFNATALLAGMGVGGVALALASKQSLENFIGTMTLYSAAPVKVGNLCSFGGIRGTVEEIGLRCTRVRTIDRTVIHVPNAKLAEMEIENISEREKIRFKTDIRLDYCTTTAQLKTIIEEIKALLENHEKVDKKPLRVTFRGFGAHGLEINVFAYIGSKSLPVYQVAAQELHLGIMEIVENNGSRIVPATFEAQALP</sequence>
<reference evidence="11 12" key="3">
    <citation type="journal article" date="2011" name="Mol. Syst. Biol.">
        <title>Integrative genome-scale metabolic analysis of Vibrio vulnificus for drug targeting and discovery.</title>
        <authorList>
            <person name="Kim H.U."/>
            <person name="Kim S.Y."/>
            <person name="Jeong H."/>
            <person name="Kim T.Y."/>
            <person name="Kim J.J."/>
            <person name="Choy H.E."/>
            <person name="Yi K.Y."/>
            <person name="Rhee J.H."/>
            <person name="Lee S.Y."/>
        </authorList>
    </citation>
    <scope>NUCLEOTIDE SEQUENCE [LARGE SCALE GENOMIC DNA]</scope>
    <source>
        <strain evidence="11 12">CMCP6</strain>
    </source>
</reference>
<name>A0A3Q0KZ95_VIBVU</name>
<comment type="subcellular location">
    <subcellularLocation>
        <location evidence="1">Cell membrane</location>
        <topology evidence="1">Multi-pass membrane protein</topology>
    </subcellularLocation>
</comment>
<dbReference type="Gene3D" id="2.30.30.60">
    <property type="match status" value="1"/>
</dbReference>
<dbReference type="InterPro" id="IPR049142">
    <property type="entry name" value="MS_channel_1st"/>
</dbReference>
<dbReference type="Pfam" id="PF00924">
    <property type="entry name" value="MS_channel_2nd"/>
    <property type="match status" value="1"/>
</dbReference>
<dbReference type="SUPFAM" id="SSF50182">
    <property type="entry name" value="Sm-like ribonucleoproteins"/>
    <property type="match status" value="1"/>
</dbReference>
<feature type="domain" description="Mechanosensitive ion channel transmembrane helices 2/3" evidence="10">
    <location>
        <begin position="334"/>
        <end position="374"/>
    </location>
</feature>
<dbReference type="SUPFAM" id="SSF82689">
    <property type="entry name" value="Mechanosensitive channel protein MscS (YggB), C-terminal domain"/>
    <property type="match status" value="1"/>
</dbReference>
<evidence type="ECO:0000256" key="4">
    <source>
        <dbReference type="ARBA" id="ARBA00022692"/>
    </source>
</evidence>
<dbReference type="Gene3D" id="1.10.287.1260">
    <property type="match status" value="1"/>
</dbReference>
<organism evidence="11 12">
    <name type="scientific">Vibrio vulnificus (strain CMCP6)</name>
    <dbReference type="NCBI Taxonomy" id="216895"/>
    <lineage>
        <taxon>Bacteria</taxon>
        <taxon>Pseudomonadati</taxon>
        <taxon>Pseudomonadota</taxon>
        <taxon>Gammaproteobacteria</taxon>
        <taxon>Vibrionales</taxon>
        <taxon>Vibrionaceae</taxon>
        <taxon>Vibrio</taxon>
    </lineage>
</organism>